<reference evidence="7 8" key="1">
    <citation type="journal article" date="2013" name="Int. J. Syst. Evol. Microbiol.">
        <title>Kordia antarctica sp. nov., isolated from Antarctic seawater.</title>
        <authorList>
            <person name="Baek K."/>
            <person name="Choi A."/>
            <person name="Kang I."/>
            <person name="Lee K."/>
            <person name="Cho J.C."/>
        </authorList>
    </citation>
    <scope>NUCLEOTIDE SEQUENCE [LARGE SCALE GENOMIC DNA]</scope>
    <source>
        <strain evidence="7 8">IMCC3317</strain>
    </source>
</reference>
<proteinExistence type="predicted"/>
<evidence type="ECO:0000256" key="2">
    <source>
        <dbReference type="ARBA" id="ARBA00022729"/>
    </source>
</evidence>
<evidence type="ECO:0000256" key="3">
    <source>
        <dbReference type="ARBA" id="ARBA00022764"/>
    </source>
</evidence>
<sequence>MQIGCITKIIQIQQCKQKIAQYFTSFLGSKLSIKNQNNKFAAYFKHFIYIRQFISMNIKTILSKPIPVVWYRFVQLVKLKMYFKTKFWQKIEPKIHQKVNKSKNTWNAKSLLFSDDFSAESLPETLQTQTILNANEIVNGTISVFDVNYTFTQPISWNTDWRENHSWKNKYFKGYSFYEKNKAKEFDVKFPWELSRLSFLIPVARAYQLQKDASQLAYIHEILSDWKSKNPIGFSVNWYPMEVSVRTINLIQLREILLEASNTDAVVNVLNEILLLHGIFLWRTIEYTDIRGNHYSANLTALLLLGSTFKGFYSEAKTWYNYAVKHTEKEFHLQFIADGVNFEKSIPYHRLVVEFYFISFVVMQRAGLKVKENTLKVLKNACEFTRDVTKPNQLTPIIGDNDSASVFQNDDVSLNNHTNLLQLASLFFQDEKLNSTNKKYHSAFEVFGTKATENLGFTTQNTFESYYYKEGGFVTVKDAQNYFITDVGEVGMKGRGGHGHNDLFSFELMLDATDIIVDPGCYTYTGDLALKTKMKSTAYHNGLEVDGEELAPMIGNWGISDIAEPFDVATEHSATNATISGKHKGYQRLEDAVTHERTFHIEKENFKLTCIDVISCENEHKITRNLHFDEKIGVEIKDNAILVRTNAGSSKITVDASTTIRIADYTSSRNYGSKVTSKKVILETNIKGTTTLQFMIEKENN</sequence>
<feature type="domain" description="Heparin-sulfate lyase N-terminal" evidence="6">
    <location>
        <begin position="166"/>
        <end position="405"/>
    </location>
</feature>
<evidence type="ECO:0000259" key="5">
    <source>
        <dbReference type="Pfam" id="PF07940"/>
    </source>
</evidence>
<keyword evidence="3" id="KW-0574">Periplasm</keyword>
<dbReference type="Proteomes" id="UP000464657">
    <property type="component" value="Chromosome"/>
</dbReference>
<feature type="domain" description="Heparinase II/III-like C-terminal" evidence="5">
    <location>
        <begin position="468"/>
        <end position="686"/>
    </location>
</feature>
<dbReference type="EMBL" id="CP019288">
    <property type="protein sequence ID" value="QHI37464.1"/>
    <property type="molecule type" value="Genomic_DNA"/>
</dbReference>
<comment type="subcellular location">
    <subcellularLocation>
        <location evidence="1">Periplasm</location>
    </subcellularLocation>
</comment>
<dbReference type="KEGG" id="kan:IMCC3317_28430"/>
<evidence type="ECO:0000256" key="4">
    <source>
        <dbReference type="ARBA" id="ARBA00023239"/>
    </source>
</evidence>
<dbReference type="AlphaFoldDB" id="A0A7L4ZNI4"/>
<dbReference type="InterPro" id="IPR008929">
    <property type="entry name" value="Chondroitin_lyas"/>
</dbReference>
<dbReference type="GO" id="GO:0015021">
    <property type="term" value="F:heparin-sulfate lyase activity"/>
    <property type="evidence" value="ECO:0007669"/>
    <property type="project" value="UniProtKB-EC"/>
</dbReference>
<dbReference type="PANTHER" id="PTHR39210">
    <property type="entry name" value="HEPARIN-SULFATE LYASE"/>
    <property type="match status" value="1"/>
</dbReference>
<evidence type="ECO:0000256" key="1">
    <source>
        <dbReference type="ARBA" id="ARBA00004418"/>
    </source>
</evidence>
<dbReference type="Pfam" id="PF16889">
    <property type="entry name" value="Hepar_II_III_N"/>
    <property type="match status" value="1"/>
</dbReference>
<dbReference type="InterPro" id="IPR031680">
    <property type="entry name" value="Hepar_II_III_N"/>
</dbReference>
<protein>
    <submittedName>
        <fullName evidence="7">Heparin-sulfate lyase</fullName>
        <ecNumber evidence="7">4.2.2.8</ecNumber>
    </submittedName>
</protein>
<dbReference type="EC" id="4.2.2.8" evidence="7"/>
<dbReference type="GO" id="GO:0042597">
    <property type="term" value="C:periplasmic space"/>
    <property type="evidence" value="ECO:0007669"/>
    <property type="project" value="UniProtKB-SubCell"/>
</dbReference>
<accession>A0A7L4ZNI4</accession>
<dbReference type="Gene3D" id="1.50.10.100">
    <property type="entry name" value="Chondroitin AC/alginate lyase"/>
    <property type="match status" value="1"/>
</dbReference>
<dbReference type="Gene3D" id="2.70.98.70">
    <property type="match status" value="1"/>
</dbReference>
<evidence type="ECO:0000313" key="7">
    <source>
        <dbReference type="EMBL" id="QHI37464.1"/>
    </source>
</evidence>
<evidence type="ECO:0000259" key="6">
    <source>
        <dbReference type="Pfam" id="PF16889"/>
    </source>
</evidence>
<dbReference type="PANTHER" id="PTHR39210:SF1">
    <property type="entry name" value="HEPARIN-SULFATE LYASE"/>
    <property type="match status" value="1"/>
</dbReference>
<dbReference type="Pfam" id="PF07940">
    <property type="entry name" value="Hepar_II_III_C"/>
    <property type="match status" value="1"/>
</dbReference>
<evidence type="ECO:0000313" key="8">
    <source>
        <dbReference type="Proteomes" id="UP000464657"/>
    </source>
</evidence>
<dbReference type="SUPFAM" id="SSF48230">
    <property type="entry name" value="Chondroitin AC/alginate lyase"/>
    <property type="match status" value="1"/>
</dbReference>
<gene>
    <name evidence="7" type="primary">hepC_2</name>
    <name evidence="7" type="ORF">IMCC3317_28430</name>
</gene>
<dbReference type="InterPro" id="IPR012480">
    <property type="entry name" value="Hepar_II_III_C"/>
</dbReference>
<organism evidence="7 8">
    <name type="scientific">Kordia antarctica</name>
    <dbReference type="NCBI Taxonomy" id="1218801"/>
    <lineage>
        <taxon>Bacteria</taxon>
        <taxon>Pseudomonadati</taxon>
        <taxon>Bacteroidota</taxon>
        <taxon>Flavobacteriia</taxon>
        <taxon>Flavobacteriales</taxon>
        <taxon>Flavobacteriaceae</taxon>
        <taxon>Kordia</taxon>
    </lineage>
</organism>
<keyword evidence="2" id="KW-0732">Signal</keyword>
<keyword evidence="8" id="KW-1185">Reference proteome</keyword>
<keyword evidence="4 7" id="KW-0456">Lyase</keyword>
<name>A0A7L4ZNI4_9FLAO</name>